<dbReference type="Pfam" id="PF01965">
    <property type="entry name" value="DJ-1_PfpI"/>
    <property type="match status" value="1"/>
</dbReference>
<dbReference type="RefSeq" id="WP_013388822.1">
    <property type="nucleotide sequence ID" value="NC_014633.1"/>
</dbReference>
<keyword evidence="3" id="KW-1185">Reference proteome</keyword>
<dbReference type="InterPro" id="IPR006287">
    <property type="entry name" value="DJ-1"/>
</dbReference>
<name>E3HDH7_ILYPC</name>
<evidence type="ECO:0000259" key="1">
    <source>
        <dbReference type="Pfam" id="PF01965"/>
    </source>
</evidence>
<reference evidence="2 3" key="1">
    <citation type="journal article" date="2010" name="Stand. Genomic Sci.">
        <title>Complete genome sequence of Ilyobacter polytropus type strain (CuHbu1).</title>
        <authorList>
            <person name="Sikorski J."/>
            <person name="Chertkov O."/>
            <person name="Lapidus A."/>
            <person name="Nolan M."/>
            <person name="Lucas S."/>
            <person name="Del Rio T.G."/>
            <person name="Tice H."/>
            <person name="Cheng J.F."/>
            <person name="Tapia R."/>
            <person name="Han C."/>
            <person name="Goodwin L."/>
            <person name="Pitluck S."/>
            <person name="Liolios K."/>
            <person name="Ivanova N."/>
            <person name="Mavromatis K."/>
            <person name="Mikhailova N."/>
            <person name="Pati A."/>
            <person name="Chen A."/>
            <person name="Palaniappan K."/>
            <person name="Land M."/>
            <person name="Hauser L."/>
            <person name="Chang Y.J."/>
            <person name="Jeffries C.D."/>
            <person name="Brambilla E."/>
            <person name="Yasawong M."/>
            <person name="Rohde M."/>
            <person name="Pukall R."/>
            <person name="Spring S."/>
            <person name="Goker M."/>
            <person name="Woyke T."/>
            <person name="Bristow J."/>
            <person name="Eisen J.A."/>
            <person name="Markowitz V."/>
            <person name="Hugenholtz P."/>
            <person name="Kyrpides N.C."/>
            <person name="Klenk H.P."/>
        </authorList>
    </citation>
    <scope>NUCLEOTIDE SEQUENCE [LARGE SCALE GENOMIC DNA]</scope>
    <source>
        <strain evidence="3">ATCC 51220 / DSM 2926 / LMG 16218 / CuHBu1</strain>
        <plasmid evidence="3">pILYOP01</plasmid>
    </source>
</reference>
<dbReference type="InterPro" id="IPR002818">
    <property type="entry name" value="DJ-1/PfpI"/>
</dbReference>
<keyword evidence="2" id="KW-0614">Plasmid</keyword>
<dbReference type="GO" id="GO:0005737">
    <property type="term" value="C:cytoplasm"/>
    <property type="evidence" value="ECO:0007669"/>
    <property type="project" value="TreeGrafter"/>
</dbReference>
<dbReference type="Proteomes" id="UP000006875">
    <property type="component" value="Plasmid pILYOP01"/>
</dbReference>
<dbReference type="CDD" id="cd03135">
    <property type="entry name" value="GATase1_DJ-1"/>
    <property type="match status" value="1"/>
</dbReference>
<dbReference type="InterPro" id="IPR029062">
    <property type="entry name" value="Class_I_gatase-like"/>
</dbReference>
<dbReference type="Gene3D" id="3.40.50.880">
    <property type="match status" value="1"/>
</dbReference>
<organism evidence="2 3">
    <name type="scientific">Ilyobacter polytropus (strain ATCC 51220 / DSM 2926 / LMG 16218 / CuHBu1)</name>
    <dbReference type="NCBI Taxonomy" id="572544"/>
    <lineage>
        <taxon>Bacteria</taxon>
        <taxon>Fusobacteriati</taxon>
        <taxon>Fusobacteriota</taxon>
        <taxon>Fusobacteriia</taxon>
        <taxon>Fusobacteriales</taxon>
        <taxon>Fusobacteriaceae</taxon>
        <taxon>Ilyobacter</taxon>
    </lineage>
</organism>
<geneLocation type="plasmid" evidence="2 3">
    <name>pILYOP01</name>
</geneLocation>
<dbReference type="EMBL" id="CP002282">
    <property type="protein sequence ID" value="ADO84163.1"/>
    <property type="molecule type" value="Genomic_DNA"/>
</dbReference>
<dbReference type="AlphaFoldDB" id="E3HDH7"/>
<proteinExistence type="predicted"/>
<sequence length="183" mass="19489">MKKVYLLLAEGFETIEALAPVDVLRRCGIEVVTLSVGDSKRVVSSQNIPVEADKLLSSEDYLDGDMLILPGGSPGYENLGKSSKVIELSKEYLNSSEKFLGAICAAPSVLENAGLLKGKKIICHYGVKDLIKDGILGNEKVILDGNLVTASGAGLGIDFGLKLAEVLVGPEKVEEVKKKMTII</sequence>
<evidence type="ECO:0000313" key="3">
    <source>
        <dbReference type="Proteomes" id="UP000006875"/>
    </source>
</evidence>
<gene>
    <name evidence="2" type="ordered locus">Ilyop_2404</name>
</gene>
<dbReference type="KEGG" id="ipo:Ilyop_2404"/>
<dbReference type="SUPFAM" id="SSF52317">
    <property type="entry name" value="Class I glutamine amidotransferase-like"/>
    <property type="match status" value="1"/>
</dbReference>
<evidence type="ECO:0000313" key="2">
    <source>
        <dbReference type="EMBL" id="ADO84163.1"/>
    </source>
</evidence>
<dbReference type="NCBIfam" id="TIGR01383">
    <property type="entry name" value="not_thiJ"/>
    <property type="match status" value="1"/>
</dbReference>
<dbReference type="OrthoDB" id="9800516at2"/>
<dbReference type="PANTHER" id="PTHR48094:SF12">
    <property type="entry name" value="PARKINSON DISEASE PROTEIN 7 HOMOLOG"/>
    <property type="match status" value="1"/>
</dbReference>
<dbReference type="PANTHER" id="PTHR48094">
    <property type="entry name" value="PROTEIN/NUCLEIC ACID DEGLYCASE DJ-1-RELATED"/>
    <property type="match status" value="1"/>
</dbReference>
<dbReference type="InterPro" id="IPR050325">
    <property type="entry name" value="Prot/Nucl_acid_deglycase"/>
</dbReference>
<accession>E3HDH7</accession>
<feature type="domain" description="DJ-1/PfpI" evidence="1">
    <location>
        <begin position="2"/>
        <end position="165"/>
    </location>
</feature>
<dbReference type="HOGENOM" id="CLU_000445_44_2_0"/>
<protein>
    <submittedName>
        <fullName evidence="2">DJ-1 family protein</fullName>
    </submittedName>
</protein>